<gene>
    <name evidence="7" type="ORF">D0Y65_005675</name>
</gene>
<dbReference type="GO" id="GO:0016020">
    <property type="term" value="C:membrane"/>
    <property type="evidence" value="ECO:0007669"/>
    <property type="project" value="UniProtKB-SubCell"/>
</dbReference>
<evidence type="ECO:0000256" key="4">
    <source>
        <dbReference type="ARBA" id="ARBA00022989"/>
    </source>
</evidence>
<dbReference type="CDD" id="cd13132">
    <property type="entry name" value="MATE_eukaryotic"/>
    <property type="match status" value="1"/>
</dbReference>
<dbReference type="GO" id="GO:0015297">
    <property type="term" value="F:antiporter activity"/>
    <property type="evidence" value="ECO:0007669"/>
    <property type="project" value="InterPro"/>
</dbReference>
<protein>
    <submittedName>
        <fullName evidence="7">Protein DETOXIFICATION 21 isoform B</fullName>
    </submittedName>
</protein>
<feature type="transmembrane region" description="Helical" evidence="6">
    <location>
        <begin position="34"/>
        <end position="56"/>
    </location>
</feature>
<reference evidence="7 8" key="1">
    <citation type="submission" date="2018-09" db="EMBL/GenBank/DDBJ databases">
        <title>A high-quality reference genome of wild soybean provides a powerful tool to mine soybean genomes.</title>
        <authorList>
            <person name="Xie M."/>
            <person name="Chung C.Y.L."/>
            <person name="Li M.-W."/>
            <person name="Wong F.-L."/>
            <person name="Chan T.-F."/>
            <person name="Lam H.-M."/>
        </authorList>
    </citation>
    <scope>NUCLEOTIDE SEQUENCE [LARGE SCALE GENOMIC DNA]</scope>
    <source>
        <strain evidence="8">cv. W05</strain>
        <tissue evidence="7">Hypocotyl of etiolated seedlings</tissue>
    </source>
</reference>
<comment type="subcellular location">
    <subcellularLocation>
        <location evidence="1">Membrane</location>
        <topology evidence="1">Multi-pass membrane protein</topology>
    </subcellularLocation>
</comment>
<evidence type="ECO:0000256" key="5">
    <source>
        <dbReference type="ARBA" id="ARBA00023136"/>
    </source>
</evidence>
<comment type="caution">
    <text evidence="7">The sequence shown here is derived from an EMBL/GenBank/DDBJ whole genome shotgun (WGS) entry which is preliminary data.</text>
</comment>
<feature type="transmembrane region" description="Helical" evidence="6">
    <location>
        <begin position="96"/>
        <end position="116"/>
    </location>
</feature>
<feature type="transmembrane region" description="Helical" evidence="6">
    <location>
        <begin position="128"/>
        <end position="151"/>
    </location>
</feature>
<comment type="similarity">
    <text evidence="2">Belongs to the multi antimicrobial extrusion (MATE) (TC 2.A.66.1) family.</text>
</comment>
<feature type="transmembrane region" description="Helical" evidence="6">
    <location>
        <begin position="68"/>
        <end position="89"/>
    </location>
</feature>
<feature type="transmembrane region" description="Helical" evidence="6">
    <location>
        <begin position="319"/>
        <end position="343"/>
    </location>
</feature>
<keyword evidence="5 6" id="KW-0472">Membrane</keyword>
<keyword evidence="3 6" id="KW-0812">Transmembrane</keyword>
<evidence type="ECO:0000256" key="1">
    <source>
        <dbReference type="ARBA" id="ARBA00004141"/>
    </source>
</evidence>
<organism evidence="7 8">
    <name type="scientific">Glycine soja</name>
    <name type="common">Wild soybean</name>
    <dbReference type="NCBI Taxonomy" id="3848"/>
    <lineage>
        <taxon>Eukaryota</taxon>
        <taxon>Viridiplantae</taxon>
        <taxon>Streptophyta</taxon>
        <taxon>Embryophyta</taxon>
        <taxon>Tracheophyta</taxon>
        <taxon>Spermatophyta</taxon>
        <taxon>Magnoliopsida</taxon>
        <taxon>eudicotyledons</taxon>
        <taxon>Gunneridae</taxon>
        <taxon>Pentapetalae</taxon>
        <taxon>rosids</taxon>
        <taxon>fabids</taxon>
        <taxon>Fabales</taxon>
        <taxon>Fabaceae</taxon>
        <taxon>Papilionoideae</taxon>
        <taxon>50 kb inversion clade</taxon>
        <taxon>NPAAA clade</taxon>
        <taxon>indigoferoid/millettioid clade</taxon>
        <taxon>Phaseoleae</taxon>
        <taxon>Glycine</taxon>
        <taxon>Glycine subgen. Soja</taxon>
    </lineage>
</organism>
<dbReference type="PANTHER" id="PTHR11206">
    <property type="entry name" value="MULTIDRUG RESISTANCE PROTEIN"/>
    <property type="match status" value="1"/>
</dbReference>
<evidence type="ECO:0000256" key="6">
    <source>
        <dbReference type="SAM" id="Phobius"/>
    </source>
</evidence>
<dbReference type="InterPro" id="IPR002528">
    <property type="entry name" value="MATE_fam"/>
</dbReference>
<proteinExistence type="inferred from homology"/>
<feature type="transmembrane region" description="Helical" evidence="6">
    <location>
        <begin position="246"/>
        <end position="270"/>
    </location>
</feature>
<feature type="transmembrane region" description="Helical" evidence="6">
    <location>
        <begin position="213"/>
        <end position="234"/>
    </location>
</feature>
<keyword evidence="8" id="KW-1185">Reference proteome</keyword>
<feature type="transmembrane region" description="Helical" evidence="6">
    <location>
        <begin position="349"/>
        <end position="370"/>
    </location>
</feature>
<evidence type="ECO:0000313" key="8">
    <source>
        <dbReference type="Proteomes" id="UP000289340"/>
    </source>
</evidence>
<dbReference type="NCBIfam" id="TIGR00797">
    <property type="entry name" value="matE"/>
    <property type="match status" value="1"/>
</dbReference>
<evidence type="ECO:0000256" key="2">
    <source>
        <dbReference type="ARBA" id="ARBA00010199"/>
    </source>
</evidence>
<dbReference type="Pfam" id="PF01554">
    <property type="entry name" value="MatE"/>
    <property type="match status" value="1"/>
</dbReference>
<keyword evidence="4 6" id="KW-1133">Transmembrane helix</keyword>
<sequence>MEGNLKQKLLSREKISEEEENLSLVKRVWEESKVMWIVAAPAIFTRFTTFGLSVISQAFIGHIGSKELAAYALVFTVIIRFANGILTFLQSQSKNVIIAFLATLSIIIHVSLSWLFTIQFKYGIPGAMISTILAYWIPNVGQLIFITCGWCPETWKGFSSLAFKDLWPVVKLSLSAGAMLCLELWYNTILILLTGNMKNAEVQIDALSICININGWEMMIAFGFMAAASVRVANELGRGSSKDAKFSIVVTVLTSFSIGFILFVLFLFLREKVAYLFTSNEDVATAVGDLSPLLAVSLLLNSIQPVLSGVAVGAGWQSIVAYVNIGCYYLIGIPVGIVLGNIIHLQVKGIWIGMLFGTLIQTIVLTIITYKTNWDEQVIIARNRISKWSKVDLDRETVTSDN</sequence>
<dbReference type="InterPro" id="IPR045069">
    <property type="entry name" value="MATE_euk"/>
</dbReference>
<feature type="transmembrane region" description="Helical" evidence="6">
    <location>
        <begin position="290"/>
        <end position="312"/>
    </location>
</feature>
<dbReference type="AlphaFoldDB" id="A0A445L5K6"/>
<accession>A0A445L5K6</accession>
<evidence type="ECO:0000256" key="3">
    <source>
        <dbReference type="ARBA" id="ARBA00022692"/>
    </source>
</evidence>
<dbReference type="Proteomes" id="UP000289340">
    <property type="component" value="Chromosome 3"/>
</dbReference>
<feature type="transmembrane region" description="Helical" evidence="6">
    <location>
        <begin position="172"/>
        <end position="193"/>
    </location>
</feature>
<dbReference type="GO" id="GO:0042910">
    <property type="term" value="F:xenobiotic transmembrane transporter activity"/>
    <property type="evidence" value="ECO:0007669"/>
    <property type="project" value="InterPro"/>
</dbReference>
<dbReference type="EMBL" id="QZWG01000003">
    <property type="protein sequence ID" value="RZC18531.1"/>
    <property type="molecule type" value="Genomic_DNA"/>
</dbReference>
<dbReference type="GO" id="GO:1990961">
    <property type="term" value="P:xenobiotic detoxification by transmembrane export across the plasma membrane"/>
    <property type="evidence" value="ECO:0007669"/>
    <property type="project" value="InterPro"/>
</dbReference>
<name>A0A445L5K6_GLYSO</name>
<evidence type="ECO:0000313" key="7">
    <source>
        <dbReference type="EMBL" id="RZC18531.1"/>
    </source>
</evidence>